<organism evidence="3 4">
    <name type="scientific">Candidatus Kerfeldbacteria bacterium CG08_land_8_20_14_0_20_40_16</name>
    <dbReference type="NCBI Taxonomy" id="2014244"/>
    <lineage>
        <taxon>Bacteria</taxon>
        <taxon>Candidatus Kerfeldiibacteriota</taxon>
    </lineage>
</organism>
<evidence type="ECO:0000259" key="2">
    <source>
        <dbReference type="Pfam" id="PF00188"/>
    </source>
</evidence>
<comment type="caution">
    <text evidence="3">The sequence shown here is derived from an EMBL/GenBank/DDBJ whole genome shotgun (WGS) entry which is preliminary data.</text>
</comment>
<dbReference type="PANTHER" id="PTHR31157:SF1">
    <property type="entry name" value="SCP DOMAIN-CONTAINING PROTEIN"/>
    <property type="match status" value="1"/>
</dbReference>
<dbReference type="InterPro" id="IPR014044">
    <property type="entry name" value="CAP_dom"/>
</dbReference>
<dbReference type="Gene3D" id="3.40.33.10">
    <property type="entry name" value="CAP"/>
    <property type="match status" value="1"/>
</dbReference>
<evidence type="ECO:0000313" key="4">
    <source>
        <dbReference type="Proteomes" id="UP000231542"/>
    </source>
</evidence>
<dbReference type="PANTHER" id="PTHR31157">
    <property type="entry name" value="SCP DOMAIN-CONTAINING PROTEIN"/>
    <property type="match status" value="1"/>
</dbReference>
<keyword evidence="1" id="KW-0812">Transmembrane</keyword>
<dbReference type="InterPro" id="IPR035940">
    <property type="entry name" value="CAP_sf"/>
</dbReference>
<dbReference type="CDD" id="cd05379">
    <property type="entry name" value="CAP_bacterial"/>
    <property type="match status" value="1"/>
</dbReference>
<dbReference type="SUPFAM" id="SSF55797">
    <property type="entry name" value="PR-1-like"/>
    <property type="match status" value="1"/>
</dbReference>
<dbReference type="Pfam" id="PF00188">
    <property type="entry name" value="CAP"/>
    <property type="match status" value="1"/>
</dbReference>
<feature type="transmembrane region" description="Helical" evidence="1">
    <location>
        <begin position="276"/>
        <end position="297"/>
    </location>
</feature>
<accession>A0A2H0YUP9</accession>
<name>A0A2H0YUP9_9BACT</name>
<dbReference type="EMBL" id="PEXU01000051">
    <property type="protein sequence ID" value="PIS42221.1"/>
    <property type="molecule type" value="Genomic_DNA"/>
</dbReference>
<feature type="transmembrane region" description="Helical" evidence="1">
    <location>
        <begin position="249"/>
        <end position="267"/>
    </location>
</feature>
<evidence type="ECO:0000256" key="1">
    <source>
        <dbReference type="SAM" id="Phobius"/>
    </source>
</evidence>
<protein>
    <recommendedName>
        <fullName evidence="2">SCP domain-containing protein</fullName>
    </recommendedName>
</protein>
<dbReference type="Proteomes" id="UP000231542">
    <property type="component" value="Unassembled WGS sequence"/>
</dbReference>
<keyword evidence="1" id="KW-0472">Membrane</keyword>
<dbReference type="AlphaFoldDB" id="A0A2H0YUP9"/>
<feature type="transmembrane region" description="Helical" evidence="1">
    <location>
        <begin position="27"/>
        <end position="50"/>
    </location>
</feature>
<feature type="domain" description="SCP" evidence="2">
    <location>
        <begin position="66"/>
        <end position="179"/>
    </location>
</feature>
<gene>
    <name evidence="3" type="ORF">COT24_04650</name>
</gene>
<keyword evidence="1" id="KW-1133">Transmembrane helix</keyword>
<proteinExistence type="predicted"/>
<reference evidence="3 4" key="1">
    <citation type="submission" date="2017-09" db="EMBL/GenBank/DDBJ databases">
        <title>Depth-based differentiation of microbial function through sediment-hosted aquifers and enrichment of novel symbionts in the deep terrestrial subsurface.</title>
        <authorList>
            <person name="Probst A.J."/>
            <person name="Ladd B."/>
            <person name="Jarett J.K."/>
            <person name="Geller-Mcgrath D.E."/>
            <person name="Sieber C.M."/>
            <person name="Emerson J.B."/>
            <person name="Anantharaman K."/>
            <person name="Thomas B.C."/>
            <person name="Malmstrom R."/>
            <person name="Stieglmeier M."/>
            <person name="Klingl A."/>
            <person name="Woyke T."/>
            <person name="Ryan C.M."/>
            <person name="Banfield J.F."/>
        </authorList>
    </citation>
    <scope>NUCLEOTIDE SEQUENCE [LARGE SCALE GENOMIC DNA]</scope>
    <source>
        <strain evidence="3">CG08_land_8_20_14_0_20_40_16</strain>
    </source>
</reference>
<evidence type="ECO:0000313" key="3">
    <source>
        <dbReference type="EMBL" id="PIS42221.1"/>
    </source>
</evidence>
<sequence length="308" mass="35074">MAKKRIHHYFIPLEQNNFRPHLLRPHFLSFFGLAVIFAKFFITAALFISYPSPTAFAEITSRQIIELANQSRQEAGLPPLSENFILDRAAMQKAQDMLNRDYFNHEDPDGNTPWYWLKDNGYLYSYAGENLAMNFVKSESVHQAWMNSESHRANILNPNYQEIGIGVLEGELQGKKTTVLVQFFGTTFAQKQGVDYSFASSLEQGTPLSTELTEGTAQPQFKGKEVVVTLKSEPEHSLLSKFAAYTKEFYWVILALLSLLLLINILVKIKVQHKSVIVQTILVLVLIITMLSIQTHFLENISQTLKII</sequence>